<dbReference type="SUPFAM" id="SSF50346">
    <property type="entry name" value="PRC-barrel domain"/>
    <property type="match status" value="2"/>
</dbReference>
<evidence type="ECO:0000259" key="1">
    <source>
        <dbReference type="Pfam" id="PF05239"/>
    </source>
</evidence>
<dbReference type="InterPro" id="IPR014747">
    <property type="entry name" value="Bac_photo_RC_H_C"/>
</dbReference>
<feature type="domain" description="PRC-barrel" evidence="1">
    <location>
        <begin position="5"/>
        <end position="72"/>
    </location>
</feature>
<dbReference type="Pfam" id="PF05239">
    <property type="entry name" value="PRC"/>
    <property type="match status" value="1"/>
</dbReference>
<name>A0A6J5GZA8_9BURK</name>
<dbReference type="RefSeq" id="WP_175198221.1">
    <property type="nucleotide sequence ID" value="NZ_CADIKL010000059.1"/>
</dbReference>
<dbReference type="InterPro" id="IPR027275">
    <property type="entry name" value="PRC-brl_dom"/>
</dbReference>
<sequence>MLRSIKDLHGYTVGALDGDIGTVEQAYFDDEAWGVRYLVVETGNWLSNRPVLISPYSIKRADAELNIIPVNLTRQQVRDSPNIDTHKPVSRQYEIEYLRHYSYPNYWGGLNLWGMDALPAFNANDAATGFAPESSARTGQPHVDPPADLHLRSTGEVKGYHIETVDGGIGHVCDFIYDDEAWVIRYLCVDTHNWWPGCKEVLVATQWIALVDWFASTVSTTLTREAIRHSPAYNGKTPVPRSYEIGLHEYYGNEGYWSRDDPASSAESIRNAGR</sequence>
<dbReference type="Proteomes" id="UP000494119">
    <property type="component" value="Unassembled WGS sequence"/>
</dbReference>
<keyword evidence="3" id="KW-1185">Reference proteome</keyword>
<accession>A0A6J5GZA8</accession>
<dbReference type="Gene3D" id="3.90.50.10">
    <property type="entry name" value="Photosynthetic Reaction Center, subunit H, domain 2"/>
    <property type="match status" value="2"/>
</dbReference>
<dbReference type="GO" id="GO:0030077">
    <property type="term" value="C:plasma membrane light-harvesting complex"/>
    <property type="evidence" value="ECO:0007669"/>
    <property type="project" value="InterPro"/>
</dbReference>
<protein>
    <recommendedName>
        <fullName evidence="1">PRC-barrel domain-containing protein</fullName>
    </recommendedName>
</protein>
<dbReference type="GO" id="GO:0019684">
    <property type="term" value="P:photosynthesis, light reaction"/>
    <property type="evidence" value="ECO:0007669"/>
    <property type="project" value="InterPro"/>
</dbReference>
<evidence type="ECO:0000313" key="3">
    <source>
        <dbReference type="Proteomes" id="UP000494119"/>
    </source>
</evidence>
<dbReference type="EMBL" id="CADIKL010000059">
    <property type="protein sequence ID" value="CAB3808541.1"/>
    <property type="molecule type" value="Genomic_DNA"/>
</dbReference>
<gene>
    <name evidence="2" type="ORF">LMG28688_06795</name>
</gene>
<organism evidence="2 3">
    <name type="scientific">Paraburkholderia caffeinitolerans</name>
    <dbReference type="NCBI Taxonomy" id="1723730"/>
    <lineage>
        <taxon>Bacteria</taxon>
        <taxon>Pseudomonadati</taxon>
        <taxon>Pseudomonadota</taxon>
        <taxon>Betaproteobacteria</taxon>
        <taxon>Burkholderiales</taxon>
        <taxon>Burkholderiaceae</taxon>
        <taxon>Paraburkholderia</taxon>
    </lineage>
</organism>
<dbReference type="InterPro" id="IPR011033">
    <property type="entry name" value="PRC_barrel-like_sf"/>
</dbReference>
<dbReference type="AlphaFoldDB" id="A0A6J5GZA8"/>
<reference evidence="2 3" key="1">
    <citation type="submission" date="2020-04" db="EMBL/GenBank/DDBJ databases">
        <authorList>
            <person name="De Canck E."/>
        </authorList>
    </citation>
    <scope>NUCLEOTIDE SEQUENCE [LARGE SCALE GENOMIC DNA]</scope>
    <source>
        <strain evidence="2 3">LMG 28688</strain>
    </source>
</reference>
<proteinExistence type="predicted"/>
<evidence type="ECO:0000313" key="2">
    <source>
        <dbReference type="EMBL" id="CAB3808541.1"/>
    </source>
</evidence>